<reference evidence="10 11" key="1">
    <citation type="submission" date="2018-05" db="EMBL/GenBank/DDBJ databases">
        <title>Genome sequencing and assembly of the regulated plant pathogen Lachnellula willkommii and related sister species for the development of diagnostic species identification markers.</title>
        <authorList>
            <person name="Giroux E."/>
            <person name="Bilodeau G."/>
        </authorList>
    </citation>
    <scope>NUCLEOTIDE SEQUENCE [LARGE SCALE GENOMIC DNA]</scope>
    <source>
        <strain evidence="10 11">CBS 172.35</strain>
    </source>
</reference>
<gene>
    <name evidence="10" type="ORF">LAWI1_G004129</name>
</gene>
<keyword evidence="8" id="KW-0624">Polysaccharide degradation</keyword>
<dbReference type="PANTHER" id="PTHR31983">
    <property type="entry name" value="ENDO-1,3(4)-BETA-GLUCANASE 1"/>
    <property type="match status" value="1"/>
</dbReference>
<keyword evidence="4" id="KW-0378">Hydrolase</keyword>
<keyword evidence="7" id="KW-0961">Cell wall biogenesis/degradation</keyword>
<accession>A0A559M8X5</accession>
<dbReference type="Proteomes" id="UP000315522">
    <property type="component" value="Unassembled WGS sequence"/>
</dbReference>
<dbReference type="PROSITE" id="PS52008">
    <property type="entry name" value="GH81"/>
    <property type="match status" value="1"/>
</dbReference>
<evidence type="ECO:0000313" key="10">
    <source>
        <dbReference type="EMBL" id="TVY89423.1"/>
    </source>
</evidence>
<keyword evidence="6" id="KW-0326">Glycosidase</keyword>
<dbReference type="InterPro" id="IPR040720">
    <property type="entry name" value="GH81_C"/>
</dbReference>
<sequence>MSAYAIKMWGRTIGDSNMEARGNLQLAVTARSLQNYFLYTSDNTVEPANFIGNKVSGIMFENKIDHTTYFGANPEYVQGIHMIPLLPSSTLTRTTTFVQEEWDAYFSNGRADAVTGGWKGVLFANLAIVDAKTSWAFFSGAGFDASWLDGGASRTWYMALAAGLGGAL</sequence>
<dbReference type="GO" id="GO:0009986">
    <property type="term" value="C:cell surface"/>
    <property type="evidence" value="ECO:0007669"/>
    <property type="project" value="TreeGrafter"/>
</dbReference>
<keyword evidence="5" id="KW-0119">Carbohydrate metabolism</keyword>
<dbReference type="PANTHER" id="PTHR31983:SF0">
    <property type="entry name" value="GLUCAN ENDO-1,3-BETA-D-GLUCOSIDASE 2"/>
    <property type="match status" value="1"/>
</dbReference>
<comment type="caution">
    <text evidence="10">The sequence shown here is derived from an EMBL/GenBank/DDBJ whole genome shotgun (WGS) entry which is preliminary data.</text>
</comment>
<protein>
    <recommendedName>
        <fullName evidence="3">glucan endo-1,3-beta-D-glucosidase</fullName>
        <ecNumber evidence="3">3.2.1.39</ecNumber>
    </recommendedName>
</protein>
<evidence type="ECO:0000259" key="9">
    <source>
        <dbReference type="Pfam" id="PF17652"/>
    </source>
</evidence>
<dbReference type="GO" id="GO:0000272">
    <property type="term" value="P:polysaccharide catabolic process"/>
    <property type="evidence" value="ECO:0007669"/>
    <property type="project" value="UniProtKB-KW"/>
</dbReference>
<evidence type="ECO:0000313" key="11">
    <source>
        <dbReference type="Proteomes" id="UP000315522"/>
    </source>
</evidence>
<feature type="domain" description="Glycosyl hydrolase family 81 C-terminal" evidence="9">
    <location>
        <begin position="1"/>
        <end position="158"/>
    </location>
</feature>
<dbReference type="Pfam" id="PF17652">
    <property type="entry name" value="Glyco_hydro81C"/>
    <property type="match status" value="1"/>
</dbReference>
<dbReference type="InterPro" id="IPR005200">
    <property type="entry name" value="Endo-beta-glucanase"/>
</dbReference>
<evidence type="ECO:0000256" key="5">
    <source>
        <dbReference type="ARBA" id="ARBA00023277"/>
    </source>
</evidence>
<evidence type="ECO:0000256" key="1">
    <source>
        <dbReference type="ARBA" id="ARBA00000382"/>
    </source>
</evidence>
<evidence type="ECO:0000256" key="6">
    <source>
        <dbReference type="ARBA" id="ARBA00023295"/>
    </source>
</evidence>
<dbReference type="GO" id="GO:0071555">
    <property type="term" value="P:cell wall organization"/>
    <property type="evidence" value="ECO:0007669"/>
    <property type="project" value="UniProtKB-KW"/>
</dbReference>
<organism evidence="10 11">
    <name type="scientific">Lachnellula willkommii</name>
    <dbReference type="NCBI Taxonomy" id="215461"/>
    <lineage>
        <taxon>Eukaryota</taxon>
        <taxon>Fungi</taxon>
        <taxon>Dikarya</taxon>
        <taxon>Ascomycota</taxon>
        <taxon>Pezizomycotina</taxon>
        <taxon>Leotiomycetes</taxon>
        <taxon>Helotiales</taxon>
        <taxon>Lachnaceae</taxon>
        <taxon>Lachnellula</taxon>
    </lineage>
</organism>
<evidence type="ECO:0000256" key="7">
    <source>
        <dbReference type="ARBA" id="ARBA00023316"/>
    </source>
</evidence>
<keyword evidence="11" id="KW-1185">Reference proteome</keyword>
<evidence type="ECO:0000256" key="8">
    <source>
        <dbReference type="ARBA" id="ARBA00023326"/>
    </source>
</evidence>
<dbReference type="AlphaFoldDB" id="A0A559M8X5"/>
<dbReference type="GO" id="GO:0042973">
    <property type="term" value="F:glucan endo-1,3-beta-D-glucosidase activity"/>
    <property type="evidence" value="ECO:0007669"/>
    <property type="project" value="UniProtKB-EC"/>
</dbReference>
<comment type="similarity">
    <text evidence="2">Belongs to the glycosyl hydrolase 81 family.</text>
</comment>
<evidence type="ECO:0000256" key="3">
    <source>
        <dbReference type="ARBA" id="ARBA00012780"/>
    </source>
</evidence>
<evidence type="ECO:0000256" key="2">
    <source>
        <dbReference type="ARBA" id="ARBA00010730"/>
    </source>
</evidence>
<dbReference type="Gene3D" id="1.20.5.420">
    <property type="entry name" value="Immunoglobulin FC, subunit C"/>
    <property type="match status" value="1"/>
</dbReference>
<proteinExistence type="inferred from homology"/>
<dbReference type="EMBL" id="QGML01001258">
    <property type="protein sequence ID" value="TVY89423.1"/>
    <property type="molecule type" value="Genomic_DNA"/>
</dbReference>
<dbReference type="GO" id="GO:0052861">
    <property type="term" value="F:endo-1,3(4)-beta-glucanase activity"/>
    <property type="evidence" value="ECO:0007669"/>
    <property type="project" value="InterPro"/>
</dbReference>
<dbReference type="EC" id="3.2.1.39" evidence="3"/>
<name>A0A559M8X5_9HELO</name>
<evidence type="ECO:0000256" key="4">
    <source>
        <dbReference type="ARBA" id="ARBA00022801"/>
    </source>
</evidence>
<comment type="catalytic activity">
    <reaction evidence="1">
        <text>Hydrolysis of (1-&gt;3)-beta-D-glucosidic linkages in (1-&gt;3)-beta-D-glucans.</text>
        <dbReference type="EC" id="3.2.1.39"/>
    </reaction>
</comment>